<proteinExistence type="inferred from homology"/>
<feature type="transmembrane region" description="Helical" evidence="7">
    <location>
        <begin position="393"/>
        <end position="419"/>
    </location>
</feature>
<dbReference type="Proteomes" id="UP000694386">
    <property type="component" value="Unplaced"/>
</dbReference>
<dbReference type="PANTHER" id="PTHR10766:SF41">
    <property type="entry name" value="TRANSMEMBRANE 9 SUPERFAMILY MEMBER 3"/>
    <property type="match status" value="1"/>
</dbReference>
<feature type="transmembrane region" description="Helical" evidence="7">
    <location>
        <begin position="463"/>
        <end position="485"/>
    </location>
</feature>
<dbReference type="GO" id="GO:0016020">
    <property type="term" value="C:membrane"/>
    <property type="evidence" value="ECO:0007669"/>
    <property type="project" value="UniProtKB-SubCell"/>
</dbReference>
<keyword evidence="6 7" id="KW-0472">Membrane</keyword>
<keyword evidence="3 7" id="KW-0812">Transmembrane</keyword>
<feature type="transmembrane region" description="Helical" evidence="7">
    <location>
        <begin position="162"/>
        <end position="184"/>
    </location>
</feature>
<organism evidence="8 9">
    <name type="scientific">Cricetulus griseus</name>
    <name type="common">Chinese hamster</name>
    <name type="synonym">Cricetulus barabensis griseus</name>
    <dbReference type="NCBI Taxonomy" id="10029"/>
    <lineage>
        <taxon>Eukaryota</taxon>
        <taxon>Metazoa</taxon>
        <taxon>Chordata</taxon>
        <taxon>Craniata</taxon>
        <taxon>Vertebrata</taxon>
        <taxon>Euteleostomi</taxon>
        <taxon>Mammalia</taxon>
        <taxon>Eutheria</taxon>
        <taxon>Euarchontoglires</taxon>
        <taxon>Glires</taxon>
        <taxon>Rodentia</taxon>
        <taxon>Myomorpha</taxon>
        <taxon>Muroidea</taxon>
        <taxon>Cricetidae</taxon>
        <taxon>Cricetinae</taxon>
        <taxon>Cricetulus</taxon>
    </lineage>
</organism>
<name>A0A8C2MLK9_CRIGR</name>
<protein>
    <recommendedName>
        <fullName evidence="7">Transmembrane 9 superfamily member</fullName>
    </recommendedName>
</protein>
<dbReference type="Ensembl" id="ENSCGRT00001024836.1">
    <property type="protein sequence ID" value="ENSCGRP00001020592.1"/>
    <property type="gene ID" value="ENSCGRG00001019698.1"/>
</dbReference>
<dbReference type="GO" id="GO:0072657">
    <property type="term" value="P:protein localization to membrane"/>
    <property type="evidence" value="ECO:0007669"/>
    <property type="project" value="TreeGrafter"/>
</dbReference>
<reference evidence="8" key="1">
    <citation type="submission" date="2025-08" db="UniProtKB">
        <authorList>
            <consortium name="Ensembl"/>
        </authorList>
    </citation>
    <scope>IDENTIFICATION</scope>
</reference>
<dbReference type="AlphaFoldDB" id="A0A8C2MLK9"/>
<feature type="transmembrane region" description="Helical" evidence="7">
    <location>
        <begin position="431"/>
        <end position="451"/>
    </location>
</feature>
<reference evidence="8" key="2">
    <citation type="submission" date="2025-09" db="UniProtKB">
        <authorList>
            <consortium name="Ensembl"/>
        </authorList>
    </citation>
    <scope>IDENTIFICATION</scope>
</reference>
<dbReference type="Pfam" id="PF02990">
    <property type="entry name" value="EMP70"/>
    <property type="match status" value="1"/>
</dbReference>
<evidence type="ECO:0000256" key="2">
    <source>
        <dbReference type="ARBA" id="ARBA00005227"/>
    </source>
</evidence>
<feature type="transmembrane region" description="Helical" evidence="7">
    <location>
        <begin position="253"/>
        <end position="271"/>
    </location>
</feature>
<feature type="transmembrane region" description="Helical" evidence="7">
    <location>
        <begin position="218"/>
        <end position="241"/>
    </location>
</feature>
<evidence type="ECO:0000256" key="7">
    <source>
        <dbReference type="RuleBase" id="RU363079"/>
    </source>
</evidence>
<feature type="transmembrane region" description="Helical" evidence="7">
    <location>
        <begin position="291"/>
        <end position="315"/>
    </location>
</feature>
<comment type="similarity">
    <text evidence="2 7">Belongs to the nonaspanin (TM9SF) (TC 9.A.2) family.</text>
</comment>
<evidence type="ECO:0000256" key="4">
    <source>
        <dbReference type="ARBA" id="ARBA00022729"/>
    </source>
</evidence>
<evidence type="ECO:0000313" key="8">
    <source>
        <dbReference type="Ensembl" id="ENSCGRP00001020592.1"/>
    </source>
</evidence>
<keyword evidence="4" id="KW-0732">Signal</keyword>
<evidence type="ECO:0000256" key="5">
    <source>
        <dbReference type="ARBA" id="ARBA00022989"/>
    </source>
</evidence>
<keyword evidence="5 7" id="KW-1133">Transmembrane helix</keyword>
<evidence type="ECO:0000256" key="3">
    <source>
        <dbReference type="ARBA" id="ARBA00022692"/>
    </source>
</evidence>
<evidence type="ECO:0000256" key="6">
    <source>
        <dbReference type="ARBA" id="ARBA00023136"/>
    </source>
</evidence>
<sequence length="501" mass="58365">VLLLLLPWARSETYKYFPLPFCVGSKKKKKSISHYHETLGEALQGVKLEFSGLDIKFKDDVMPGTYYKEKTDAFVYAIKNHYYDLPIWDIIGEADENWEDYYLWTYKKLEIGFNGNRIVSVNLISERKMSHSVKRKKKTDVKFEDRFNKYLNPSFFQHRIHWFSIFNSFMMIIFLVGLVSTILMRTLRKDYAQYSKEEEIDGWKQVHGDVSRPSSHPLIFSSLIGSGCQIFAVSLIVTIVVVMEDLYTERGSMLSTAIFVYAATSPVNRYFGGSLYARQEGRRCRWIRQMFIGAFLTPAMVCGTAFFINFIALYYHASRAILFGTMVSVCYIWFCFVLFCQPNFPCHVNAVPHPILEEKMVYGACRILPFGSIFIEIYFIFTSFWAYKIYYVYGFMMLVLVILCIVTICVTIVCTNFLLNAEDCRWQWTSFLSASSTAISVYMYSFYYYFFKTKMYVLFQTSFYFGYMMVFSTVLGIMCGAIGYMGTSASVQKIYTNVKID</sequence>
<dbReference type="PANTHER" id="PTHR10766">
    <property type="entry name" value="TRANSMEMBRANE 9 SUPERFAMILY PROTEIN"/>
    <property type="match status" value="1"/>
</dbReference>
<accession>A0A8C2MLK9</accession>
<feature type="transmembrane region" description="Helical" evidence="7">
    <location>
        <begin position="321"/>
        <end position="340"/>
    </location>
</feature>
<feature type="transmembrane region" description="Helical" evidence="7">
    <location>
        <begin position="361"/>
        <end position="387"/>
    </location>
</feature>
<dbReference type="InterPro" id="IPR004240">
    <property type="entry name" value="EMP70"/>
</dbReference>
<comment type="subcellular location">
    <subcellularLocation>
        <location evidence="1">Membrane</location>
        <topology evidence="1">Multi-pass membrane protein</topology>
    </subcellularLocation>
</comment>
<evidence type="ECO:0000256" key="1">
    <source>
        <dbReference type="ARBA" id="ARBA00004141"/>
    </source>
</evidence>
<evidence type="ECO:0000313" key="9">
    <source>
        <dbReference type="Proteomes" id="UP000694386"/>
    </source>
</evidence>